<dbReference type="EC" id="1.14.11.18" evidence="2"/>
<dbReference type="SUPFAM" id="SSF51197">
    <property type="entry name" value="Clavaminate synthase-like"/>
    <property type="match status" value="1"/>
</dbReference>
<evidence type="ECO:0000256" key="1">
    <source>
        <dbReference type="ARBA" id="ARBA00005830"/>
    </source>
</evidence>
<evidence type="ECO:0000313" key="5">
    <source>
        <dbReference type="EMBL" id="CAH2098048.1"/>
    </source>
</evidence>
<dbReference type="Proteomes" id="UP001153954">
    <property type="component" value="Unassembled WGS sequence"/>
</dbReference>
<dbReference type="GO" id="GO:0048244">
    <property type="term" value="F:phytanoyl-CoA dioxygenase activity"/>
    <property type="evidence" value="ECO:0007669"/>
    <property type="project" value="UniProtKB-EC"/>
</dbReference>
<comment type="similarity">
    <text evidence="1">Belongs to the PhyH family.</text>
</comment>
<comment type="caution">
    <text evidence="5">The sequence shown here is derived from an EMBL/GenBank/DDBJ whole genome shotgun (WGS) entry which is preliminary data.</text>
</comment>
<organism evidence="5 6">
    <name type="scientific">Euphydryas editha</name>
    <name type="common">Edith's checkerspot</name>
    <dbReference type="NCBI Taxonomy" id="104508"/>
    <lineage>
        <taxon>Eukaryota</taxon>
        <taxon>Metazoa</taxon>
        <taxon>Ecdysozoa</taxon>
        <taxon>Arthropoda</taxon>
        <taxon>Hexapoda</taxon>
        <taxon>Insecta</taxon>
        <taxon>Pterygota</taxon>
        <taxon>Neoptera</taxon>
        <taxon>Endopterygota</taxon>
        <taxon>Lepidoptera</taxon>
        <taxon>Glossata</taxon>
        <taxon>Ditrysia</taxon>
        <taxon>Papilionoidea</taxon>
        <taxon>Nymphalidae</taxon>
        <taxon>Nymphalinae</taxon>
        <taxon>Euphydryas</taxon>
    </lineage>
</organism>
<evidence type="ECO:0000256" key="3">
    <source>
        <dbReference type="ARBA" id="ARBA00034921"/>
    </source>
</evidence>
<dbReference type="GO" id="GO:0001561">
    <property type="term" value="P:fatty acid alpha-oxidation"/>
    <property type="evidence" value="ECO:0007669"/>
    <property type="project" value="InterPro"/>
</dbReference>
<dbReference type="AlphaFoldDB" id="A0AAU9UFU4"/>
<dbReference type="EMBL" id="CAKOGL010000019">
    <property type="protein sequence ID" value="CAH2098048.1"/>
    <property type="molecule type" value="Genomic_DNA"/>
</dbReference>
<gene>
    <name evidence="5" type="ORF">EEDITHA_LOCUS13204</name>
</gene>
<sequence>MTELSNTYIVSDEQRRFYDENGYLVIKGLLDFATLYNYKQRFLQICKGTVDKGNITVVKEISLKDKGVTGENLINKLQEIHYDDVFMTYTEHPRVLEVVSQFIGQDLRVMNSMFINKPPGSVSHPPHQDLYYFPFRPVEKIIAAWTAIDDVTIENGCLYVIPKSHKQGILYPHAILTGASRLYHGVQHAAPEDARVHLEMSPGDTVFFHPLLVHGSGANVSKRHRKCVTAHYASERCAYVSVRGTVQEHIAREVEAEAGRRGFELSFEDTWKIKSKSITLPSKL</sequence>
<dbReference type="Gene3D" id="2.60.120.620">
    <property type="entry name" value="q2cbj1_9rhob like domain"/>
    <property type="match status" value="1"/>
</dbReference>
<name>A0AAU9UFU4_EUPED</name>
<proteinExistence type="inferred from homology"/>
<evidence type="ECO:0000256" key="2">
    <source>
        <dbReference type="ARBA" id="ARBA00034809"/>
    </source>
</evidence>
<dbReference type="InterPro" id="IPR008775">
    <property type="entry name" value="Phytyl_CoA_dOase-like"/>
</dbReference>
<dbReference type="InterPro" id="IPR047128">
    <property type="entry name" value="PhyH"/>
</dbReference>
<accession>A0AAU9UFU4</accession>
<dbReference type="PANTHER" id="PTHR21308:SF1">
    <property type="entry name" value="PHYTANOYL-COA DIOXYGENASE, PEROXISOMAL"/>
    <property type="match status" value="1"/>
</dbReference>
<reference evidence="5" key="1">
    <citation type="submission" date="2022-03" db="EMBL/GenBank/DDBJ databases">
        <authorList>
            <person name="Tunstrom K."/>
        </authorList>
    </citation>
    <scope>NUCLEOTIDE SEQUENCE</scope>
</reference>
<evidence type="ECO:0000256" key="4">
    <source>
        <dbReference type="ARBA" id="ARBA00034924"/>
    </source>
</evidence>
<dbReference type="PANTHER" id="PTHR21308">
    <property type="entry name" value="PHYTANOYL-COA ALPHA-HYDROXYLASE"/>
    <property type="match status" value="1"/>
</dbReference>
<evidence type="ECO:0000313" key="6">
    <source>
        <dbReference type="Proteomes" id="UP001153954"/>
    </source>
</evidence>
<dbReference type="Pfam" id="PF05721">
    <property type="entry name" value="PhyH"/>
    <property type="match status" value="1"/>
</dbReference>
<keyword evidence="6" id="KW-1185">Reference proteome</keyword>
<protein>
    <recommendedName>
        <fullName evidence="2">phytanoyl-CoA dioxygenase</fullName>
        <ecNumber evidence="2">1.14.11.18</ecNumber>
    </recommendedName>
    <alternativeName>
        <fullName evidence="3">Phytanic acid oxidase</fullName>
    </alternativeName>
    <alternativeName>
        <fullName evidence="4">Phytanoyl-CoA alpha-hydroxylase</fullName>
    </alternativeName>
</protein>